<dbReference type="Pfam" id="PF16921">
    <property type="entry name" value="Tex_YqgF"/>
    <property type="match status" value="1"/>
</dbReference>
<evidence type="ECO:0000313" key="3">
    <source>
        <dbReference type="Proteomes" id="UP000729733"/>
    </source>
</evidence>
<comment type="caution">
    <text evidence="2">The sequence shown here is derived from an EMBL/GenBank/DDBJ whole genome shotgun (WGS) entry which is preliminary data.</text>
</comment>
<reference evidence="2" key="1">
    <citation type="journal article" date="2021" name="Antonie Van Leeuwenhoek">
        <title>Draft genome and description of Waterburya agarophytonicola gen. nov. sp. nov. (Pleurocapsales, Cyanobacteria): a seaweed symbiont.</title>
        <authorList>
            <person name="Bonthond G."/>
            <person name="Shalygin S."/>
            <person name="Bayer T."/>
            <person name="Weinberger F."/>
        </authorList>
    </citation>
    <scope>NUCLEOTIDE SEQUENCE</scope>
    <source>
        <strain evidence="2">KI4</strain>
    </source>
</reference>
<dbReference type="InterPro" id="IPR037027">
    <property type="entry name" value="YqgF/RNaseH-like_dom_sf"/>
</dbReference>
<organism evidence="2 3">
    <name type="scientific">Waterburya agarophytonicola KI4</name>
    <dbReference type="NCBI Taxonomy" id="2874699"/>
    <lineage>
        <taxon>Bacteria</taxon>
        <taxon>Bacillati</taxon>
        <taxon>Cyanobacteriota</taxon>
        <taxon>Cyanophyceae</taxon>
        <taxon>Pleurocapsales</taxon>
        <taxon>Hyellaceae</taxon>
        <taxon>Waterburya</taxon>
        <taxon>Waterburya agarophytonicola</taxon>
    </lineage>
</organism>
<dbReference type="InterPro" id="IPR012337">
    <property type="entry name" value="RNaseH-like_sf"/>
</dbReference>
<dbReference type="SMART" id="SM00732">
    <property type="entry name" value="YqgFc"/>
    <property type="match status" value="1"/>
</dbReference>
<evidence type="ECO:0000259" key="1">
    <source>
        <dbReference type="SMART" id="SM00732"/>
    </source>
</evidence>
<dbReference type="SUPFAM" id="SSF53098">
    <property type="entry name" value="Ribonuclease H-like"/>
    <property type="match status" value="1"/>
</dbReference>
<accession>A0A964BQM3</accession>
<dbReference type="AlphaFoldDB" id="A0A964BQM3"/>
<dbReference type="RefSeq" id="WP_229639729.1">
    <property type="nucleotide sequence ID" value="NZ_JADWDC010000011.1"/>
</dbReference>
<dbReference type="InterPro" id="IPR006641">
    <property type="entry name" value="YqgF/RNaseH-like_dom"/>
</dbReference>
<sequence length="133" mass="15002">MNTILGLDPGRDKCGLAVINDKQVVYHQVVDSAKAIAIMEQLCQDYGVDLIVMGDGTTSKAWYEKIESHLTKEIPVVTVNEKNSTLEARDRYWLIYPPQGLQRLIPQGLRVPPRPVDDIVAILLIERYSNLKN</sequence>
<evidence type="ECO:0000313" key="2">
    <source>
        <dbReference type="EMBL" id="MCC0176693.1"/>
    </source>
</evidence>
<proteinExistence type="predicted"/>
<protein>
    <submittedName>
        <fullName evidence="2">Pre-16S rRNA-processing nuclease YqgF</fullName>
    </submittedName>
</protein>
<dbReference type="Proteomes" id="UP000729733">
    <property type="component" value="Unassembled WGS sequence"/>
</dbReference>
<dbReference type="EMBL" id="JADWDC010000011">
    <property type="protein sequence ID" value="MCC0176693.1"/>
    <property type="molecule type" value="Genomic_DNA"/>
</dbReference>
<feature type="domain" description="YqgF/RNase H-like" evidence="1">
    <location>
        <begin position="2"/>
        <end position="88"/>
    </location>
</feature>
<name>A0A964BQM3_9CYAN</name>
<gene>
    <name evidence="2" type="ORF">I4641_06835</name>
</gene>
<dbReference type="GO" id="GO:0006139">
    <property type="term" value="P:nucleobase-containing compound metabolic process"/>
    <property type="evidence" value="ECO:0007669"/>
    <property type="project" value="InterPro"/>
</dbReference>
<keyword evidence="3" id="KW-1185">Reference proteome</keyword>
<dbReference type="Gene3D" id="3.30.420.140">
    <property type="entry name" value="YqgF/RNase H-like domain"/>
    <property type="match status" value="1"/>
</dbReference>
<dbReference type="InterPro" id="IPR032639">
    <property type="entry name" value="Tex_YqgF"/>
</dbReference>